<proteinExistence type="predicted"/>
<name>A0ABS9VYS9_9BIFI</name>
<dbReference type="Proteomes" id="UP000710815">
    <property type="component" value="Unassembled WGS sequence"/>
</dbReference>
<evidence type="ECO:0000313" key="1">
    <source>
        <dbReference type="EMBL" id="MCH9277207.1"/>
    </source>
</evidence>
<gene>
    <name evidence="1" type="ORF">JS533_013205</name>
</gene>
<dbReference type="RefSeq" id="WP_241515239.1">
    <property type="nucleotide sequence ID" value="NZ_JAFEJT020000098.1"/>
</dbReference>
<sequence>MATKFINLDNLGAFLAKLKTLFTTTEAATTIANTAAGTARTGAVDDVKKLGYQTADDVDAAVTAKGYQTADDVTKTLDGRGYQTAEQVETAITGKGYDTATSVDKKVSDAKTALQDQITAAVTSVYNAKGSSAFADLPAVADAKKGDVYNITDAFTTTADFVEGAGKNLPAGTNIMCVEVTTGEGDAATTSNKWDAAAGMTDLSGYYQKTDLVAATNDEIDALFA</sequence>
<keyword evidence="2" id="KW-1185">Reference proteome</keyword>
<protein>
    <submittedName>
        <fullName evidence="1">Uncharacterized protein</fullName>
    </submittedName>
</protein>
<accession>A0ABS9VYS9</accession>
<comment type="caution">
    <text evidence="1">The sequence shown here is derived from an EMBL/GenBank/DDBJ whole genome shotgun (WGS) entry which is preliminary data.</text>
</comment>
<dbReference type="EMBL" id="JAFEJT020000098">
    <property type="protein sequence ID" value="MCH9277207.1"/>
    <property type="molecule type" value="Genomic_DNA"/>
</dbReference>
<evidence type="ECO:0000313" key="2">
    <source>
        <dbReference type="Proteomes" id="UP000710815"/>
    </source>
</evidence>
<reference evidence="1 2" key="2">
    <citation type="journal article" date="2021" name="Syst. Appl. Microbiol.">
        <title>Phylogenetic classification of ten novel species belonging to the genus Bifidobacterium comprising B. phasiani sp. nov., B. pongonis sp. nov., B. saguinibicoloris sp. nov., B. colobi sp. nov., B. simiiventris sp. nov., B. santillanense sp. nov., B. miconis sp. nov., B. amazonense sp. nov., B. pluvialisilvae sp. nov., and B. miconisargentati sp. nov.</title>
        <authorList>
            <person name="Lugli G.A."/>
            <person name="Calvete-Torre I."/>
            <person name="Alessandri G."/>
            <person name="Milani C."/>
            <person name="Turroni F."/>
            <person name="Laiolo P."/>
            <person name="Ossiprandi M.C."/>
            <person name="Margolles A."/>
            <person name="Ruiz L."/>
            <person name="Ventura M."/>
        </authorList>
    </citation>
    <scope>NUCLEOTIDE SEQUENCE [LARGE SCALE GENOMIC DNA]</scope>
    <source>
        <strain evidence="1 2">MA1</strain>
    </source>
</reference>
<organism evidence="1 2">
    <name type="scientific">Bifidobacterium amazonense</name>
    <dbReference type="NCBI Taxonomy" id="2809027"/>
    <lineage>
        <taxon>Bacteria</taxon>
        <taxon>Bacillati</taxon>
        <taxon>Actinomycetota</taxon>
        <taxon>Actinomycetes</taxon>
        <taxon>Bifidobacteriales</taxon>
        <taxon>Bifidobacteriaceae</taxon>
        <taxon>Bifidobacterium</taxon>
    </lineage>
</organism>
<reference evidence="1 2" key="1">
    <citation type="journal article" date="2021" name="Environ. Microbiol.">
        <title>Genetic insights into the dark matter of the mammalian gut microbiota through targeted genome reconstruction.</title>
        <authorList>
            <person name="Lugli G.A."/>
            <person name="Alessandri G."/>
            <person name="Milani C."/>
            <person name="Viappiani A."/>
            <person name="Fontana F."/>
            <person name="Tarracchini C."/>
            <person name="Mancabelli L."/>
            <person name="Argentini C."/>
            <person name="Ruiz L."/>
            <person name="Margolles A."/>
            <person name="van Sinderen D."/>
            <person name="Turroni F."/>
            <person name="Ventura M."/>
        </authorList>
    </citation>
    <scope>NUCLEOTIDE SEQUENCE [LARGE SCALE GENOMIC DNA]</scope>
    <source>
        <strain evidence="1 2">MA1</strain>
    </source>
</reference>